<keyword evidence="12" id="KW-1185">Reference proteome</keyword>
<evidence type="ECO:0000256" key="6">
    <source>
        <dbReference type="ARBA" id="ARBA00023225"/>
    </source>
</evidence>
<evidence type="ECO:0000256" key="7">
    <source>
        <dbReference type="SAM" id="Coils"/>
    </source>
</evidence>
<accession>F5L815</accession>
<keyword evidence="5" id="KW-0653">Protein transport</keyword>
<dbReference type="KEGG" id="cthu:HUR95_11855"/>
<comment type="similarity">
    <text evidence="2">Belongs to the FliH family.</text>
</comment>
<evidence type="ECO:0000256" key="4">
    <source>
        <dbReference type="ARBA" id="ARBA00022795"/>
    </source>
</evidence>
<gene>
    <name evidence="9" type="ORF">CathTA2_1965</name>
    <name evidence="10" type="ORF">HUR95_11855</name>
</gene>
<keyword evidence="6" id="KW-1006">Bacterial flagellum protein export</keyword>
<dbReference type="InterPro" id="IPR051472">
    <property type="entry name" value="T3SS_Stator/FliH"/>
</dbReference>
<dbReference type="GO" id="GO:0005829">
    <property type="term" value="C:cytosol"/>
    <property type="evidence" value="ECO:0007669"/>
    <property type="project" value="TreeGrafter"/>
</dbReference>
<keyword evidence="7" id="KW-0175">Coiled coil</keyword>
<keyword evidence="9" id="KW-0966">Cell projection</keyword>
<keyword evidence="3" id="KW-0813">Transport</keyword>
<reference evidence="9 11" key="1">
    <citation type="journal article" date="2011" name="J. Bacteriol.">
        <title>Draft genome sequence of the thermoalkaliphilic Caldalkalibacillus thermarum strain TA2.A1.</title>
        <authorList>
            <person name="Kalamorz F."/>
            <person name="Keis S."/>
            <person name="McMillan D.G."/>
            <person name="Olsson K."/>
            <person name="Stanton J.A."/>
            <person name="Stockwell P."/>
            <person name="Black M.A."/>
            <person name="Klingeman D.M."/>
            <person name="Land M.L."/>
            <person name="Han C.S."/>
            <person name="Martin S.L."/>
            <person name="Becher S.A."/>
            <person name="Peddie C.J."/>
            <person name="Morgan H.W."/>
            <person name="Matthies D."/>
            <person name="Preiss L."/>
            <person name="Meier T."/>
            <person name="Brown S.D."/>
            <person name="Cook G.M."/>
        </authorList>
    </citation>
    <scope>NUCLEOTIDE SEQUENCE [LARGE SCALE GENOMIC DNA]</scope>
    <source>
        <strain evidence="9 11">TA2.A1</strain>
    </source>
</reference>
<evidence type="ECO:0000256" key="1">
    <source>
        <dbReference type="ARBA" id="ARBA00003041"/>
    </source>
</evidence>
<reference evidence="10 12" key="2">
    <citation type="journal article" date="2020" name="Extremophiles">
        <title>Genomic analysis of Caldalkalibacillus thermarum TA2.A1 reveals aerobic alkaliphilic metabolism and evolutionary hallmarks linking alkaliphilic bacteria and plant life.</title>
        <authorList>
            <person name="de Jong S.I."/>
            <person name="van den Broek M.A."/>
            <person name="Merkel A.Y."/>
            <person name="de la Torre Cortes P."/>
            <person name="Kalamorz F."/>
            <person name="Cook G.M."/>
            <person name="van Loosdrecht M.C.M."/>
            <person name="McMillan D.G.G."/>
        </authorList>
    </citation>
    <scope>NUCLEOTIDE SEQUENCE [LARGE SCALE GENOMIC DNA]</scope>
    <source>
        <strain evidence="10 12">TA2.A1</strain>
    </source>
</reference>
<name>F5L815_CALTT</name>
<sequence>MSNLLKSAYRAGEVRKLGSQGFSSRLQTKTQTGECHELGTTIQQLIQQKEILLEEIAQLKQEQEQLKREADDLKAEARREIEEWWKQKEKELEQLKEQAYREGYEQGFRQGQSSAEQRYKDKIEQAEHIINKAYAQRDEVLKSAEPDLLKLSVAIAQKVIGEELRQSPEAVKSFVRQGLQRVFERDELILHVPAEHYLAFLPHMDEWSACVEGQLKLIPDSTLTGQQCILHTPHGSYDLTIDKQLGEIKKQLLAFYGERMARDPEH</sequence>
<evidence type="ECO:0000256" key="3">
    <source>
        <dbReference type="ARBA" id="ARBA00022448"/>
    </source>
</evidence>
<evidence type="ECO:0000259" key="8">
    <source>
        <dbReference type="Pfam" id="PF02108"/>
    </source>
</evidence>
<dbReference type="EMBL" id="CP082237">
    <property type="protein sequence ID" value="QZT33020.1"/>
    <property type="molecule type" value="Genomic_DNA"/>
</dbReference>
<dbReference type="InterPro" id="IPR018035">
    <property type="entry name" value="Flagellar_FliH/T3SS_HrpE"/>
</dbReference>
<dbReference type="PANTHER" id="PTHR34982:SF1">
    <property type="entry name" value="FLAGELLAR ASSEMBLY PROTEIN FLIH"/>
    <property type="match status" value="1"/>
</dbReference>
<comment type="function">
    <text evidence="1">Needed for flagellar regrowth and assembly.</text>
</comment>
<evidence type="ECO:0000313" key="10">
    <source>
        <dbReference type="EMBL" id="QZT33020.1"/>
    </source>
</evidence>
<evidence type="ECO:0000256" key="5">
    <source>
        <dbReference type="ARBA" id="ARBA00022927"/>
    </source>
</evidence>
<dbReference type="PANTHER" id="PTHR34982">
    <property type="entry name" value="YOP PROTEINS TRANSLOCATION PROTEIN L"/>
    <property type="match status" value="1"/>
</dbReference>
<reference evidence="10" key="3">
    <citation type="submission" date="2021-08" db="EMBL/GenBank/DDBJ databases">
        <authorList>
            <person name="de Jong S."/>
            <person name="van den Broek M."/>
            <person name="Merkel A."/>
            <person name="de la Torre Cortes P."/>
            <person name="Kalamorz F."/>
            <person name="Cook G."/>
            <person name="van Loosdrecht M."/>
            <person name="McMillan D."/>
        </authorList>
    </citation>
    <scope>NUCLEOTIDE SEQUENCE</scope>
    <source>
        <strain evidence="10">TA2.A1</strain>
    </source>
</reference>
<evidence type="ECO:0000313" key="9">
    <source>
        <dbReference type="EMBL" id="EGL82523.1"/>
    </source>
</evidence>
<feature type="coiled-coil region" evidence="7">
    <location>
        <begin position="42"/>
        <end position="136"/>
    </location>
</feature>
<evidence type="ECO:0000313" key="12">
    <source>
        <dbReference type="Proteomes" id="UP000825179"/>
    </source>
</evidence>
<dbReference type="Proteomes" id="UP000825179">
    <property type="component" value="Chromosome"/>
</dbReference>
<dbReference type="GO" id="GO:0015031">
    <property type="term" value="P:protein transport"/>
    <property type="evidence" value="ECO:0007669"/>
    <property type="project" value="UniProtKB-KW"/>
</dbReference>
<protein>
    <submittedName>
        <fullName evidence="9 10">Flagellar assembly protein FliH</fullName>
    </submittedName>
</protein>
<dbReference type="EMBL" id="AFCE01000147">
    <property type="protein sequence ID" value="EGL82523.1"/>
    <property type="molecule type" value="Genomic_DNA"/>
</dbReference>
<evidence type="ECO:0000313" key="11">
    <source>
        <dbReference type="Proteomes" id="UP000010716"/>
    </source>
</evidence>
<dbReference type="eggNOG" id="COG1317">
    <property type="taxonomic scope" value="Bacteria"/>
</dbReference>
<organism evidence="9 11">
    <name type="scientific">Caldalkalibacillus thermarum (strain TA2.A1)</name>
    <dbReference type="NCBI Taxonomy" id="986075"/>
    <lineage>
        <taxon>Bacteria</taxon>
        <taxon>Bacillati</taxon>
        <taxon>Bacillota</taxon>
        <taxon>Bacilli</taxon>
        <taxon>Bacillales</taxon>
        <taxon>Bacillaceae</taxon>
        <taxon>Caldalkalibacillus</taxon>
    </lineage>
</organism>
<dbReference type="GO" id="GO:0044781">
    <property type="term" value="P:bacterial-type flagellum organization"/>
    <property type="evidence" value="ECO:0007669"/>
    <property type="project" value="UniProtKB-KW"/>
</dbReference>
<proteinExistence type="inferred from homology"/>
<dbReference type="Proteomes" id="UP000010716">
    <property type="component" value="Unassembled WGS sequence"/>
</dbReference>
<keyword evidence="4" id="KW-1005">Bacterial flagellum biogenesis</keyword>
<dbReference type="AlphaFoldDB" id="F5L815"/>
<keyword evidence="9" id="KW-0969">Cilium</keyword>
<dbReference type="RefSeq" id="WP_007505159.1">
    <property type="nucleotide sequence ID" value="NZ_AFCE01000147.1"/>
</dbReference>
<dbReference type="Pfam" id="PF02108">
    <property type="entry name" value="FliH"/>
    <property type="match status" value="1"/>
</dbReference>
<feature type="domain" description="Flagellar assembly protein FliH/Type III secretion system HrpE" evidence="8">
    <location>
        <begin position="122"/>
        <end position="246"/>
    </location>
</feature>
<dbReference type="OrthoDB" id="19020at2"/>
<keyword evidence="9" id="KW-0282">Flagellum</keyword>
<evidence type="ECO:0000256" key="2">
    <source>
        <dbReference type="ARBA" id="ARBA00006602"/>
    </source>
</evidence>